<sequence>MAVLSKEDLIEIRVLIGLGYTPQQIYEYRIANTVRGARDWKRTTIQDACKKIQAQRGNVERRHGSGRPRTVRTEDNEERVARLLQSPPRIPGTHLSARKVAGSTGISRSFVRRIAKSRGLQARRKTKVHRITIPKKRRESGFFGPPCTMNMSTFE</sequence>
<feature type="region of interest" description="Disordered" evidence="1">
    <location>
        <begin position="55"/>
        <end position="77"/>
    </location>
</feature>
<dbReference type="Proteomes" id="UP000887540">
    <property type="component" value="Unplaced"/>
</dbReference>
<protein>
    <submittedName>
        <fullName evidence="3">Uncharacterized protein</fullName>
    </submittedName>
</protein>
<accession>A0A914CN78</accession>
<dbReference type="AlphaFoldDB" id="A0A914CN78"/>
<keyword evidence="2" id="KW-1185">Reference proteome</keyword>
<proteinExistence type="predicted"/>
<evidence type="ECO:0000313" key="2">
    <source>
        <dbReference type="Proteomes" id="UP000887540"/>
    </source>
</evidence>
<name>A0A914CN78_9BILA</name>
<organism evidence="2 3">
    <name type="scientific">Acrobeloides nanus</name>
    <dbReference type="NCBI Taxonomy" id="290746"/>
    <lineage>
        <taxon>Eukaryota</taxon>
        <taxon>Metazoa</taxon>
        <taxon>Ecdysozoa</taxon>
        <taxon>Nematoda</taxon>
        <taxon>Chromadorea</taxon>
        <taxon>Rhabditida</taxon>
        <taxon>Tylenchina</taxon>
        <taxon>Cephalobomorpha</taxon>
        <taxon>Cephaloboidea</taxon>
        <taxon>Cephalobidae</taxon>
        <taxon>Acrobeloides</taxon>
    </lineage>
</organism>
<reference evidence="3" key="1">
    <citation type="submission" date="2022-11" db="UniProtKB">
        <authorList>
            <consortium name="WormBaseParasite"/>
        </authorList>
    </citation>
    <scope>IDENTIFICATION</scope>
</reference>
<evidence type="ECO:0000313" key="3">
    <source>
        <dbReference type="WBParaSite" id="ACRNAN_scaffold12625.g23395.t1"/>
    </source>
</evidence>
<dbReference type="WBParaSite" id="ACRNAN_scaffold12625.g23395.t1">
    <property type="protein sequence ID" value="ACRNAN_scaffold12625.g23395.t1"/>
    <property type="gene ID" value="ACRNAN_scaffold12625.g23395"/>
</dbReference>
<evidence type="ECO:0000256" key="1">
    <source>
        <dbReference type="SAM" id="MobiDB-lite"/>
    </source>
</evidence>